<organism evidence="2 3">
    <name type="scientific">Streptomyces mutomycini</name>
    <dbReference type="NCBI Taxonomy" id="284036"/>
    <lineage>
        <taxon>Bacteria</taxon>
        <taxon>Bacillati</taxon>
        <taxon>Actinomycetota</taxon>
        <taxon>Actinomycetes</taxon>
        <taxon>Kitasatosporales</taxon>
        <taxon>Streptomycetaceae</taxon>
        <taxon>Streptomyces</taxon>
    </lineage>
</organism>
<sequence length="277" mass="30780">MTVIPSGRRVEQAAVNALRTLLQSHDHVVEEISGQNDYGEDLFVTFADAGRVTNDVIKVQVKGGVSWRRSYGYAVPVRQHSETWANGNVPVFCVVFDPETDKLYWANATKQLRVGGQKGRRPRTIKLSGTSVLDANTATDFVNEARAYVGGYRGRNAVLSHLGEMAGVVFDRSDHVLHWVNEFDEQLIFWQRPGEFYATLLHSDLDWDPIPIVPGGLLLPGALGQGLDFGKDFPEELRRSSPIPVISGVILNMPEALWLASCFSTTERFRRGVEVPS</sequence>
<dbReference type="Pfam" id="PF14280">
    <property type="entry name" value="DUF4365"/>
    <property type="match status" value="1"/>
</dbReference>
<dbReference type="InterPro" id="IPR025375">
    <property type="entry name" value="DUF4365"/>
</dbReference>
<proteinExistence type="predicted"/>
<name>A0ABW0AYI6_9ACTN</name>
<feature type="domain" description="DUF4365" evidence="1">
    <location>
        <begin position="11"/>
        <end position="138"/>
    </location>
</feature>
<dbReference type="Proteomes" id="UP001596208">
    <property type="component" value="Unassembled WGS sequence"/>
</dbReference>
<accession>A0ABW0AYI6</accession>
<dbReference type="EMBL" id="JBHSKI010000001">
    <property type="protein sequence ID" value="MFC5170016.1"/>
    <property type="molecule type" value="Genomic_DNA"/>
</dbReference>
<evidence type="ECO:0000313" key="3">
    <source>
        <dbReference type="Proteomes" id="UP001596208"/>
    </source>
</evidence>
<comment type="caution">
    <text evidence="2">The sequence shown here is derived from an EMBL/GenBank/DDBJ whole genome shotgun (WGS) entry which is preliminary data.</text>
</comment>
<evidence type="ECO:0000259" key="1">
    <source>
        <dbReference type="Pfam" id="PF14280"/>
    </source>
</evidence>
<keyword evidence="3" id="KW-1185">Reference proteome</keyword>
<reference evidence="3" key="1">
    <citation type="journal article" date="2019" name="Int. J. Syst. Evol. Microbiol.">
        <title>The Global Catalogue of Microorganisms (GCM) 10K type strain sequencing project: providing services to taxonomists for standard genome sequencing and annotation.</title>
        <authorList>
            <consortium name="The Broad Institute Genomics Platform"/>
            <consortium name="The Broad Institute Genome Sequencing Center for Infectious Disease"/>
            <person name="Wu L."/>
            <person name="Ma J."/>
        </authorList>
    </citation>
    <scope>NUCLEOTIDE SEQUENCE [LARGE SCALE GENOMIC DNA]</scope>
    <source>
        <strain evidence="3">CGMCC 4.1721</strain>
    </source>
</reference>
<dbReference type="RefSeq" id="WP_381821936.1">
    <property type="nucleotide sequence ID" value="NZ_JBHSKI010000001.1"/>
</dbReference>
<evidence type="ECO:0000313" key="2">
    <source>
        <dbReference type="EMBL" id="MFC5170016.1"/>
    </source>
</evidence>
<protein>
    <submittedName>
        <fullName evidence="2">DUF4365 domain-containing protein</fullName>
    </submittedName>
</protein>
<gene>
    <name evidence="2" type="ORF">ACFPRK_05275</name>
</gene>